<name>A0A8H7XQV2_PSICU</name>
<protein>
    <submittedName>
        <fullName evidence="2">Uncharacterized protein</fullName>
    </submittedName>
</protein>
<dbReference type="OrthoDB" id="2745898at2759"/>
<feature type="compositionally biased region" description="Gly residues" evidence="1">
    <location>
        <begin position="545"/>
        <end position="555"/>
    </location>
</feature>
<feature type="region of interest" description="Disordered" evidence="1">
    <location>
        <begin position="538"/>
        <end position="558"/>
    </location>
</feature>
<sequence length="588" mass="63776">MPQPELAQELIDLILDTLASSSSTPLAHLFPCTLVSRRFRPRAQRHIFSHIHIRGASPSARRSRVAQLAALVEANPALADAVQELSLESMEGEGACPIPTYGAWSGAHECGIAEYHYEEAEDEHCLKDNSTYSNTTSSSFTNPFLFLMQRISPLRTLTLATAAPRDLADPAHSLTAFFLPFIAPHITTLDLRRLGRVPVQAITACVQLTSLGLSVVDFAEDEYAYKHEHGHGHGYGHGGGIKLKHLTHRKSKEALDTLLRLHPRALDLSGLTSFTAYMDDNSVDQIQAVLDLAGGSLEELHLLSMDETAWIPLYQPTPTLSPLTALHTLSLHIPFSPLTLPLSSSLLLLTNLLSSLPRRGQLKRLDVQAKVGFMYFPVADGPEVLLDVDWGGSGVWGCVRRAMGLDLSLSVDEEEEVAGQSVNASTSWGEAEESEDVCTCLGFPSPAIFTSPSPQPPTNSTLTFTLTNRHIISSSLSPRAEAAERAALQVRCACVMRALREGWGMGLEVDGWGKDREGYETERRGTSYCCAAAAKQSRSRRGPGTARGIGKGSGKGRGRITLIFPPHARLVRDVDEDAVPLQSLSLGA</sequence>
<comment type="caution">
    <text evidence="2">The sequence shown here is derived from an EMBL/GenBank/DDBJ whole genome shotgun (WGS) entry which is preliminary data.</text>
</comment>
<evidence type="ECO:0000256" key="1">
    <source>
        <dbReference type="SAM" id="MobiDB-lite"/>
    </source>
</evidence>
<evidence type="ECO:0000313" key="2">
    <source>
        <dbReference type="EMBL" id="KAG5165162.1"/>
    </source>
</evidence>
<reference evidence="2" key="1">
    <citation type="submission" date="2021-02" db="EMBL/GenBank/DDBJ databases">
        <title>Psilocybe cubensis genome.</title>
        <authorList>
            <person name="Mckernan K.J."/>
            <person name="Crawford S."/>
            <person name="Trippe A."/>
            <person name="Kane L.T."/>
            <person name="Mclaughlin S."/>
        </authorList>
    </citation>
    <scope>NUCLEOTIDE SEQUENCE [LARGE SCALE GENOMIC DNA]</scope>
    <source>
        <strain evidence="2">MGC-MH-2018</strain>
    </source>
</reference>
<dbReference type="AlphaFoldDB" id="A0A8H7XQV2"/>
<dbReference type="EMBL" id="JAFIQS010000010">
    <property type="protein sequence ID" value="KAG5165162.1"/>
    <property type="molecule type" value="Genomic_DNA"/>
</dbReference>
<organism evidence="2">
    <name type="scientific">Psilocybe cubensis</name>
    <name type="common">Psychedelic mushroom</name>
    <name type="synonym">Stropharia cubensis</name>
    <dbReference type="NCBI Taxonomy" id="181762"/>
    <lineage>
        <taxon>Eukaryota</taxon>
        <taxon>Fungi</taxon>
        <taxon>Dikarya</taxon>
        <taxon>Basidiomycota</taxon>
        <taxon>Agaricomycotina</taxon>
        <taxon>Agaricomycetes</taxon>
        <taxon>Agaricomycetidae</taxon>
        <taxon>Agaricales</taxon>
        <taxon>Agaricineae</taxon>
        <taxon>Strophariaceae</taxon>
        <taxon>Psilocybe</taxon>
    </lineage>
</organism>
<proteinExistence type="predicted"/>
<accession>A0A8H7XQV2</accession>
<gene>
    <name evidence="2" type="ORF">JR316_009858</name>
</gene>